<feature type="region of interest" description="Disordered" evidence="8">
    <location>
        <begin position="1024"/>
        <end position="1047"/>
    </location>
</feature>
<dbReference type="OrthoDB" id="9807350at2"/>
<gene>
    <name evidence="10" type="ORF">CQ13_28695</name>
</gene>
<dbReference type="InterPro" id="IPR027463">
    <property type="entry name" value="AcrB_DN_DC_subdom"/>
</dbReference>
<keyword evidence="6 9" id="KW-1133">Transmembrane helix</keyword>
<feature type="transmembrane region" description="Helical" evidence="9">
    <location>
        <begin position="954"/>
        <end position="975"/>
    </location>
</feature>
<keyword evidence="5 9" id="KW-0812">Transmembrane</keyword>
<keyword evidence="11" id="KW-1185">Reference proteome</keyword>
<evidence type="ECO:0000256" key="6">
    <source>
        <dbReference type="ARBA" id="ARBA00022989"/>
    </source>
</evidence>
<dbReference type="EMBL" id="LLYA01000163">
    <property type="protein sequence ID" value="KRR22587.1"/>
    <property type="molecule type" value="Genomic_DNA"/>
</dbReference>
<accession>A0A0R3MRR8</accession>
<dbReference type="SUPFAM" id="SSF82866">
    <property type="entry name" value="Multidrug efflux transporter AcrB transmembrane domain"/>
    <property type="match status" value="2"/>
</dbReference>
<dbReference type="GO" id="GO:0042910">
    <property type="term" value="F:xenobiotic transmembrane transporter activity"/>
    <property type="evidence" value="ECO:0007669"/>
    <property type="project" value="TreeGrafter"/>
</dbReference>
<feature type="transmembrane region" description="Helical" evidence="9">
    <location>
        <begin position="360"/>
        <end position="381"/>
    </location>
</feature>
<dbReference type="InterPro" id="IPR001036">
    <property type="entry name" value="Acrflvin-R"/>
</dbReference>
<feature type="compositionally biased region" description="Low complexity" evidence="8">
    <location>
        <begin position="1025"/>
        <end position="1040"/>
    </location>
</feature>
<name>A0A0R3MRR8_9BRAD</name>
<evidence type="ECO:0000256" key="1">
    <source>
        <dbReference type="ARBA" id="ARBA00004429"/>
    </source>
</evidence>
<feature type="transmembrane region" description="Helical" evidence="9">
    <location>
        <begin position="909"/>
        <end position="934"/>
    </location>
</feature>
<dbReference type="SUPFAM" id="SSF82714">
    <property type="entry name" value="Multidrug efflux transporter AcrB TolC docking domain, DN and DC subdomains"/>
    <property type="match status" value="2"/>
</dbReference>
<comment type="subcellular location">
    <subcellularLocation>
        <location evidence="1">Cell inner membrane</location>
        <topology evidence="1">Multi-pass membrane protein</topology>
    </subcellularLocation>
</comment>
<dbReference type="Gene3D" id="1.20.1640.10">
    <property type="entry name" value="Multidrug efflux transporter AcrB transmembrane domain"/>
    <property type="match status" value="2"/>
</dbReference>
<feature type="transmembrane region" description="Helical" evidence="9">
    <location>
        <begin position="387"/>
        <end position="411"/>
    </location>
</feature>
<organism evidence="10 11">
    <name type="scientific">Bradyrhizobium retamae</name>
    <dbReference type="NCBI Taxonomy" id="1300035"/>
    <lineage>
        <taxon>Bacteria</taxon>
        <taxon>Pseudomonadati</taxon>
        <taxon>Pseudomonadota</taxon>
        <taxon>Alphaproteobacteria</taxon>
        <taxon>Hyphomicrobiales</taxon>
        <taxon>Nitrobacteraceae</taxon>
        <taxon>Bradyrhizobium</taxon>
    </lineage>
</organism>
<dbReference type="PANTHER" id="PTHR32063:SF21">
    <property type="entry name" value="MULTIDRUG RESISTANCE PROTEIN MDTB"/>
    <property type="match status" value="1"/>
</dbReference>
<feature type="transmembrane region" description="Helical" evidence="9">
    <location>
        <begin position="463"/>
        <end position="490"/>
    </location>
</feature>
<dbReference type="Gene3D" id="3.30.70.1430">
    <property type="entry name" value="Multidrug efflux transporter AcrB pore domain"/>
    <property type="match status" value="2"/>
</dbReference>
<reference evidence="10 11" key="1">
    <citation type="submission" date="2014-03" db="EMBL/GenBank/DDBJ databases">
        <title>Bradyrhizobium valentinum sp. nov., isolated from effective nodules of Lupinus mariae-josephae, a lupine endemic of basic-lime soils in Eastern Spain.</title>
        <authorList>
            <person name="Duran D."/>
            <person name="Rey L."/>
            <person name="Navarro A."/>
            <person name="Busquets A."/>
            <person name="Imperial J."/>
            <person name="Ruiz-Argueso T."/>
        </authorList>
    </citation>
    <scope>NUCLEOTIDE SEQUENCE [LARGE SCALE GENOMIC DNA]</scope>
    <source>
        <strain evidence="10 11">Ro19</strain>
    </source>
</reference>
<comment type="caution">
    <text evidence="10">The sequence shown here is derived from an EMBL/GenBank/DDBJ whole genome shotgun (WGS) entry which is preliminary data.</text>
</comment>
<dbReference type="SUPFAM" id="SSF82693">
    <property type="entry name" value="Multidrug efflux transporter AcrB pore domain, PN1, PN2, PC1 and PC2 subdomains"/>
    <property type="match status" value="4"/>
</dbReference>
<dbReference type="PANTHER" id="PTHR32063">
    <property type="match status" value="1"/>
</dbReference>
<dbReference type="Pfam" id="PF00873">
    <property type="entry name" value="ACR_tran"/>
    <property type="match status" value="1"/>
</dbReference>
<evidence type="ECO:0000256" key="3">
    <source>
        <dbReference type="ARBA" id="ARBA00022475"/>
    </source>
</evidence>
<feature type="transmembrane region" description="Helical" evidence="9">
    <location>
        <begin position="859"/>
        <end position="876"/>
    </location>
</feature>
<dbReference type="Gene3D" id="3.30.2090.10">
    <property type="entry name" value="Multidrug efflux transporter AcrB TolC docking domain, DN and DC subdomains"/>
    <property type="match status" value="2"/>
</dbReference>
<dbReference type="RefSeq" id="WP_057845146.1">
    <property type="nucleotide sequence ID" value="NZ_LLYA01000163.1"/>
</dbReference>
<evidence type="ECO:0000256" key="2">
    <source>
        <dbReference type="ARBA" id="ARBA00022448"/>
    </source>
</evidence>
<dbReference type="FunFam" id="1.20.1640.10:FF:000001">
    <property type="entry name" value="Efflux pump membrane transporter"/>
    <property type="match status" value="1"/>
</dbReference>
<feature type="transmembrane region" description="Helical" evidence="9">
    <location>
        <begin position="528"/>
        <end position="548"/>
    </location>
</feature>
<keyword evidence="7 9" id="KW-0472">Membrane</keyword>
<evidence type="ECO:0000256" key="9">
    <source>
        <dbReference type="SAM" id="Phobius"/>
    </source>
</evidence>
<proteinExistence type="predicted"/>
<dbReference type="PRINTS" id="PR00702">
    <property type="entry name" value="ACRIFLAVINRP"/>
</dbReference>
<evidence type="ECO:0000256" key="8">
    <source>
        <dbReference type="SAM" id="MobiDB-lite"/>
    </source>
</evidence>
<protein>
    <submittedName>
        <fullName evidence="10">Acriflavine resistance protein B</fullName>
    </submittedName>
</protein>
<feature type="transmembrane region" description="Helical" evidence="9">
    <location>
        <begin position="334"/>
        <end position="353"/>
    </location>
</feature>
<sequence length="1047" mass="112114">MNLSAPFILRPIATALLMAGLLLCGLAAYPLLPVGALPNVNYPTIQISAQLPGADPGTIASSLATPLEQQLSQIPGVTQLTSSSALGVAQLTVQFELSRTVDSAAVDVLAAINAASPFLPPNIPYPPTIRKVNPAETPIMLIALTSDTLPLTTVDAYAENILLPRISQVPGVGLVGIGGQQKPSIRVRVNPQALAARGIGLEDVRNVIAGANVDLPKGTLNSPRVTYTLNTNDQLLKPSAYEDLIIAYRNGSPVRIRDVGTAIEAPENDLLAGWYGKERAIILAVQRVPGANVIETVDRIKKLLPQLQASVPPAIKVTIAADRTATIRAAVSDVQFTLLLTVALVVMVIFLFLRNFWATVIPAVTVPLALIGTFAVLYVLGYSLDNLSLMALSIAVGFVVDDAVVVIENIVRHLEQGMTPMQAALKGSGEIGFTIVSITLSLIAVFIPLFLMGGYVGKLFQEFAITITASLLLSLIISLTLTPMMCARLLKDESRKKHGRLYLPFERGFDSLLALYARGLRVVLRHRFATLLVMLSTIALTGYLYVIIPKGFFPQQDTGQIVGITEASQDISFPAMSERQQAIVDILSKDPAVQSVASYIGPGGPTATLNQGRIFIVLKPKPGRKVSADQVIARLGPRLARIQGITLYMQAAQDITIGARLSKTQYQYTLTDADSNELTHWSAIFLEKLRALNLITDVASDQANAGPRLEVTVNREVASSFGILPKTIDNALDDAFGQRIVSTMFTSLNQYHVVMEVDPHFQYGPEALKDIYLNSATGQQVPLSTLVHAVIKPAPILINHQSLFPSVTISFNLRPGVALGDAVTAIQKIEKDTGKPASLSSSFQGNAQAFQSSLSGTPLLIGAALIVIYIILGVLYESLIHPITILSTLPSAGIGALLLLLAVHMDLSVIAIIGIILLIGIVKKNGIMLVDFAIEVERQHGLSPEKAIYQACTLRFRPILMTTMAALLGGVPLMIGSGTGAELRQPLGYTIVGGLMLSQILTLYTTPVVYLYLDRLGNWFTGRKPQTAQTSTPSTTAAETELSHESA</sequence>
<keyword evidence="2" id="KW-0813">Transport</keyword>
<dbReference type="AlphaFoldDB" id="A0A0R3MRR8"/>
<keyword evidence="4" id="KW-0997">Cell inner membrane</keyword>
<dbReference type="Proteomes" id="UP000052023">
    <property type="component" value="Unassembled WGS sequence"/>
</dbReference>
<dbReference type="GO" id="GO:0005886">
    <property type="term" value="C:plasma membrane"/>
    <property type="evidence" value="ECO:0007669"/>
    <property type="project" value="UniProtKB-SubCell"/>
</dbReference>
<evidence type="ECO:0000256" key="4">
    <source>
        <dbReference type="ARBA" id="ARBA00022519"/>
    </source>
</evidence>
<dbReference type="Gene3D" id="3.30.70.1320">
    <property type="entry name" value="Multidrug efflux transporter AcrB pore domain like"/>
    <property type="match status" value="1"/>
</dbReference>
<feature type="transmembrane region" description="Helical" evidence="9">
    <location>
        <begin position="431"/>
        <end position="451"/>
    </location>
</feature>
<feature type="transmembrane region" description="Helical" evidence="9">
    <location>
        <begin position="987"/>
        <end position="1013"/>
    </location>
</feature>
<keyword evidence="3" id="KW-1003">Cell membrane</keyword>
<evidence type="ECO:0000256" key="7">
    <source>
        <dbReference type="ARBA" id="ARBA00023136"/>
    </source>
</evidence>
<evidence type="ECO:0000313" key="10">
    <source>
        <dbReference type="EMBL" id="KRR22587.1"/>
    </source>
</evidence>
<evidence type="ECO:0000313" key="11">
    <source>
        <dbReference type="Proteomes" id="UP000052023"/>
    </source>
</evidence>
<evidence type="ECO:0000256" key="5">
    <source>
        <dbReference type="ARBA" id="ARBA00022692"/>
    </source>
</evidence>
<dbReference type="Gene3D" id="3.30.70.1440">
    <property type="entry name" value="Multidrug efflux transporter AcrB pore domain"/>
    <property type="match status" value="1"/>
</dbReference>
<feature type="transmembrane region" description="Helical" evidence="9">
    <location>
        <begin position="883"/>
        <end position="903"/>
    </location>
</feature>